<dbReference type="InterPro" id="IPR052995">
    <property type="entry name" value="LMW-PTP"/>
</dbReference>
<evidence type="ECO:0000256" key="3">
    <source>
        <dbReference type="ARBA" id="ARBA00022912"/>
    </source>
</evidence>
<name>A0A3B0XGL3_9ZZZZ</name>
<sequence length="157" mass="17488">MVNVLFVCMGNICRSPTAEGYFQHVVKQSGLADKIHTDSAGTHAYHIGSPPDNRAQAAASKRGIDLSSLRGRKVEAVDFEKFDYVIAMDDSNFSDLQMVADGDANNLFMFLEFAEQFSEKEVPDPYYGGDQGFEHVLDLIEDASNGLLKNIREKYRV</sequence>
<dbReference type="PANTHER" id="PTHR47439:SF1">
    <property type="entry name" value="ACID PHOSPHATASE"/>
    <property type="match status" value="1"/>
</dbReference>
<dbReference type="SUPFAM" id="SSF52788">
    <property type="entry name" value="Phosphotyrosine protein phosphatases I"/>
    <property type="match status" value="1"/>
</dbReference>
<protein>
    <submittedName>
        <fullName evidence="5">Low molecular weight protein tyrosine phosphatase</fullName>
        <ecNumber evidence="5">3.1.3.48</ecNumber>
    </submittedName>
</protein>
<accession>A0A3B0XGL3</accession>
<reference evidence="5" key="1">
    <citation type="submission" date="2018-06" db="EMBL/GenBank/DDBJ databases">
        <authorList>
            <person name="Zhirakovskaya E."/>
        </authorList>
    </citation>
    <scope>NUCLEOTIDE SEQUENCE</scope>
</reference>
<dbReference type="Gene3D" id="3.40.50.2300">
    <property type="match status" value="1"/>
</dbReference>
<evidence type="ECO:0000259" key="4">
    <source>
        <dbReference type="SMART" id="SM00226"/>
    </source>
</evidence>
<feature type="domain" description="Phosphotyrosine protein phosphatase I" evidence="4">
    <location>
        <begin position="2"/>
        <end position="150"/>
    </location>
</feature>
<keyword evidence="3" id="KW-0904">Protein phosphatase</keyword>
<dbReference type="InterPro" id="IPR017867">
    <property type="entry name" value="Tyr_phospatase_low_mol_wt"/>
</dbReference>
<comment type="similarity">
    <text evidence="1">Belongs to the low molecular weight phosphotyrosine protein phosphatase family.</text>
</comment>
<dbReference type="SMART" id="SM00226">
    <property type="entry name" value="LMWPc"/>
    <property type="match status" value="1"/>
</dbReference>
<dbReference type="EC" id="3.1.3.48" evidence="5"/>
<dbReference type="FunFam" id="3.40.50.2300:FF:000113">
    <property type="entry name" value="Low molecular weight protein-tyrosine-phosphatase"/>
    <property type="match status" value="1"/>
</dbReference>
<dbReference type="PRINTS" id="PR00719">
    <property type="entry name" value="LMWPTPASE"/>
</dbReference>
<dbReference type="AlphaFoldDB" id="A0A3B0XGL3"/>
<dbReference type="EMBL" id="UOFH01000211">
    <property type="protein sequence ID" value="VAW62257.1"/>
    <property type="molecule type" value="Genomic_DNA"/>
</dbReference>
<dbReference type="GO" id="GO:0004725">
    <property type="term" value="F:protein tyrosine phosphatase activity"/>
    <property type="evidence" value="ECO:0007669"/>
    <property type="project" value="UniProtKB-EC"/>
</dbReference>
<dbReference type="Pfam" id="PF01451">
    <property type="entry name" value="LMWPc"/>
    <property type="match status" value="1"/>
</dbReference>
<keyword evidence="2 5" id="KW-0378">Hydrolase</keyword>
<dbReference type="CDD" id="cd16343">
    <property type="entry name" value="LMWPTP"/>
    <property type="match status" value="1"/>
</dbReference>
<evidence type="ECO:0000313" key="5">
    <source>
        <dbReference type="EMBL" id="VAW62257.1"/>
    </source>
</evidence>
<gene>
    <name evidence="5" type="ORF">MNBD_GAMMA08-3167</name>
</gene>
<dbReference type="InterPro" id="IPR023485">
    <property type="entry name" value="Ptyr_pPase"/>
</dbReference>
<organism evidence="5">
    <name type="scientific">hydrothermal vent metagenome</name>
    <dbReference type="NCBI Taxonomy" id="652676"/>
    <lineage>
        <taxon>unclassified sequences</taxon>
        <taxon>metagenomes</taxon>
        <taxon>ecological metagenomes</taxon>
    </lineage>
</organism>
<evidence type="ECO:0000256" key="1">
    <source>
        <dbReference type="ARBA" id="ARBA00011063"/>
    </source>
</evidence>
<dbReference type="PANTHER" id="PTHR47439">
    <property type="entry name" value="LOW MOLECULAR WEIGHT PHOSPHOTYROSINE PROTEIN PHOSPHATASE-RELATED"/>
    <property type="match status" value="1"/>
</dbReference>
<proteinExistence type="inferred from homology"/>
<dbReference type="InterPro" id="IPR036196">
    <property type="entry name" value="Ptyr_pPase_sf"/>
</dbReference>
<evidence type="ECO:0000256" key="2">
    <source>
        <dbReference type="ARBA" id="ARBA00022801"/>
    </source>
</evidence>